<dbReference type="InterPro" id="IPR008814">
    <property type="entry name" value="Swp1"/>
</dbReference>
<evidence type="ECO:0000256" key="3">
    <source>
        <dbReference type="ARBA" id="ARBA00004922"/>
    </source>
</evidence>
<comment type="subunit">
    <text evidence="11">Component of the oligosaccharyltransferase (OST) complex. OST exists in two different complex forms which contain common core subunits RPN1, RPN2, OST48, OST4, DAD1 and TMEM258, either STT3A or STT3B as catalytic subunits, and form-specific accessory subunits. STT3A complex assembly occurs through the formation of 3 subcomplexes. Subcomplex 1 contains RPN1 and TMEM258, subcomplex 2 contains the STT3A-specific subunits STT3A, DC2/OSTC, and KCP2 as well as the core subunit OST4, and subcomplex 3 contains RPN2, DAD1, and OST48. The STT3A complex can form stable complexes with the Sec61 complex or with both the Sec61 and TRAP complexes. Interacts with DDI2. Interacts with TMEM35A/NACHO.</text>
</comment>
<evidence type="ECO:0000256" key="11">
    <source>
        <dbReference type="ARBA" id="ARBA00046750"/>
    </source>
</evidence>
<evidence type="ECO:0000313" key="17">
    <source>
        <dbReference type="EnsemblMetazoa" id="XP_011669063"/>
    </source>
</evidence>
<evidence type="ECO:0000259" key="14">
    <source>
        <dbReference type="Pfam" id="PF23860"/>
    </source>
</evidence>
<organism evidence="17 18">
    <name type="scientific">Strongylocentrotus purpuratus</name>
    <name type="common">Purple sea urchin</name>
    <dbReference type="NCBI Taxonomy" id="7668"/>
    <lineage>
        <taxon>Eukaryota</taxon>
        <taxon>Metazoa</taxon>
        <taxon>Echinodermata</taxon>
        <taxon>Eleutherozoa</taxon>
        <taxon>Echinozoa</taxon>
        <taxon>Echinoidea</taxon>
        <taxon>Euechinoidea</taxon>
        <taxon>Echinacea</taxon>
        <taxon>Camarodonta</taxon>
        <taxon>Echinidea</taxon>
        <taxon>Strongylocentrotidae</taxon>
        <taxon>Strongylocentrotus</taxon>
    </lineage>
</organism>
<dbReference type="Pfam" id="PF25147">
    <property type="entry name" value="Ribophorin_II_C"/>
    <property type="match status" value="1"/>
</dbReference>
<evidence type="ECO:0000256" key="9">
    <source>
        <dbReference type="ARBA" id="ARBA00022989"/>
    </source>
</evidence>
<dbReference type="CTD" id="6185"/>
<dbReference type="PANTHER" id="PTHR12640">
    <property type="entry name" value="RIBOPHORIN II"/>
    <property type="match status" value="1"/>
</dbReference>
<dbReference type="Pfam" id="PF23860">
    <property type="entry name" value="Ribophorin_II_3rd"/>
    <property type="match status" value="1"/>
</dbReference>
<dbReference type="RefSeq" id="XP_011669063.1">
    <property type="nucleotide sequence ID" value="XM_011670761.2"/>
</dbReference>
<dbReference type="UniPathway" id="UPA00378"/>
<evidence type="ECO:0000256" key="7">
    <source>
        <dbReference type="ARBA" id="ARBA00022729"/>
    </source>
</evidence>
<evidence type="ECO:0000259" key="13">
    <source>
        <dbReference type="Pfam" id="PF05817"/>
    </source>
</evidence>
<evidence type="ECO:0000256" key="10">
    <source>
        <dbReference type="ARBA" id="ARBA00023136"/>
    </source>
</evidence>
<dbReference type="InterPro" id="IPR056790">
    <property type="entry name" value="Ribophorin_II_C"/>
</dbReference>
<dbReference type="InParanoid" id="A0A7M7HL63"/>
<evidence type="ECO:0000256" key="6">
    <source>
        <dbReference type="ARBA" id="ARBA00022692"/>
    </source>
</evidence>
<dbReference type="Pfam" id="PF05817">
    <property type="entry name" value="Ribophorin_II"/>
    <property type="match status" value="1"/>
</dbReference>
<reference evidence="18" key="1">
    <citation type="submission" date="2015-02" db="EMBL/GenBank/DDBJ databases">
        <title>Genome sequencing for Strongylocentrotus purpuratus.</title>
        <authorList>
            <person name="Murali S."/>
            <person name="Liu Y."/>
            <person name="Vee V."/>
            <person name="English A."/>
            <person name="Wang M."/>
            <person name="Skinner E."/>
            <person name="Han Y."/>
            <person name="Muzny D.M."/>
            <person name="Worley K.C."/>
            <person name="Gibbs R.A."/>
        </authorList>
    </citation>
    <scope>NUCLEOTIDE SEQUENCE</scope>
</reference>
<evidence type="ECO:0000256" key="2">
    <source>
        <dbReference type="ARBA" id="ARBA00004477"/>
    </source>
</evidence>
<feature type="domain" description="Ribophorin II C-terminal" evidence="16">
    <location>
        <begin position="533"/>
        <end position="631"/>
    </location>
</feature>
<comment type="similarity">
    <text evidence="4 12">Belongs to the SWP1 family.</text>
</comment>
<dbReference type="InterPro" id="IPR055373">
    <property type="entry name" value="Ribophorin_II_N"/>
</dbReference>
<evidence type="ECO:0000259" key="15">
    <source>
        <dbReference type="Pfam" id="PF23861"/>
    </source>
</evidence>
<feature type="chain" id="PRO_5029949680" description="Dolichyl-diphosphooligosaccharide--protein glycosyltransferase subunit 2" evidence="12">
    <location>
        <begin position="18"/>
        <end position="632"/>
    </location>
</feature>
<evidence type="ECO:0000256" key="1">
    <source>
        <dbReference type="ARBA" id="ARBA00002791"/>
    </source>
</evidence>
<dbReference type="GO" id="GO:0006487">
    <property type="term" value="P:protein N-linked glycosylation"/>
    <property type="evidence" value="ECO:0000318"/>
    <property type="project" value="GO_Central"/>
</dbReference>
<evidence type="ECO:0000259" key="16">
    <source>
        <dbReference type="Pfam" id="PF25147"/>
    </source>
</evidence>
<keyword evidence="10 12" id="KW-0472">Membrane</keyword>
<feature type="transmembrane region" description="Helical" evidence="12">
    <location>
        <begin position="606"/>
        <end position="624"/>
    </location>
</feature>
<accession>A0A7M7HL63</accession>
<protein>
    <recommendedName>
        <fullName evidence="5 12">Dolichyl-diphosphooligosaccharide--protein glycosyltransferase subunit 2</fullName>
    </recommendedName>
    <alternativeName>
        <fullName evidence="12">Ribophorin-2</fullName>
    </alternativeName>
</protein>
<keyword evidence="8 12" id="KW-0256">Endoplasmic reticulum</keyword>
<dbReference type="InterPro" id="IPR055375">
    <property type="entry name" value="Ribophorin_II_2nd"/>
</dbReference>
<feature type="domain" description="Ribophorin II second" evidence="15">
    <location>
        <begin position="269"/>
        <end position="372"/>
    </location>
</feature>
<comment type="subcellular location">
    <subcellularLocation>
        <location evidence="2 12">Endoplasmic reticulum membrane</location>
        <topology evidence="2 12">Multi-pass membrane protein</topology>
    </subcellularLocation>
</comment>
<comment type="function">
    <text evidence="1 12">Subunit of the oligosaccharyl transferase (OST) complex that catalyzes the initial transfer of a defined glycan (Glc(3)Man(9)GlcNAc(2) in eukaryotes) from the lipid carrier dolichol-pyrophosphate to an asparagine residue within an Asn-X-Ser/Thr consensus motif in nascent polypeptide chains, the first step in protein N-glycosylation. N-glycosylation occurs cotranslationally and the complex associates with the Sec61 complex at the channel-forming translocon complex that mediates protein translocation across the endoplasmic reticulum (ER). All subunits are required for a maximal enzyme activity.</text>
</comment>
<dbReference type="OrthoDB" id="432292at2759"/>
<sequence length="632" mass="68385">MARGLVFLLVLVFTVVGQSLSPISTLSLDSQARFKAIFEQAKPYADLSTAHYAILGLKLLNAPIPQPQEACTFLKEHLDANSIQSIYHATTAAKTLGNCKVPLSNGQQVLNSAVTDSSDVATVFYAVSALAALGLTINSAEVAKALDAGLKKDDSVLSSSLALHVASMLSNETNVDKYHDLIEDIVAQADEVGEKYLQFDSLQQTTIFIEGAYKLSGVVNKAPVISEEQVVLLGNYIVSRQSTQSVRNAYFVLSGTKALSDNKFQIPVAFALAGPVAVTSAQPSISVRVSNLFSASLGKLIVVATSVQSQSEGDTAASNLPLSGTSDPSIYQVNLMESKLSPDFYRVVLDATPSQADTRLIGLADGAVTVKVTTQVTLDTAEINVIDKDQSITAKTMRVKYPEKVTKGIEADHHQNLVVKFSLKDKSGQPIEAHQTFVRITNVKTKQEVIFTAEADSGKVYKFTLDVAESGKEYFKDLSGRYSIDLIIGDAVIQNPFFWNLAEVSLQFPESEARPSLPAGSQYKQLPKIEHMFRVAEKRPPSVVSNAFTVLVLAPLVLLFLLWAKLGANINNFSPSPSALGFHLGLGGIFALYYCYWTCLNMFSTLQYLTILGGITFLFGNRLLSGIAQQKK</sequence>
<dbReference type="OMA" id="QEHETIY"/>
<dbReference type="PANTHER" id="PTHR12640:SF0">
    <property type="entry name" value="DOLICHYL-DIPHOSPHOOLIGOSACCHARIDE--PROTEIN GLYCOSYLTRANSFERASE SUBUNIT 2"/>
    <property type="match status" value="1"/>
</dbReference>
<dbReference type="GeneID" id="578649"/>
<dbReference type="GO" id="GO:0008250">
    <property type="term" value="C:oligosaccharyltransferase complex"/>
    <property type="evidence" value="ECO:0000318"/>
    <property type="project" value="GO_Central"/>
</dbReference>
<feature type="transmembrane region" description="Helical" evidence="12">
    <location>
        <begin position="543"/>
        <end position="564"/>
    </location>
</feature>
<evidence type="ECO:0000256" key="5">
    <source>
        <dbReference type="ARBA" id="ARBA00017612"/>
    </source>
</evidence>
<keyword evidence="7 12" id="KW-0732">Signal</keyword>
<dbReference type="Pfam" id="PF23861">
    <property type="entry name" value="Ribophorin_II_2nd"/>
    <property type="match status" value="1"/>
</dbReference>
<feature type="domain" description="Ribophorin II N-terminal" evidence="13">
    <location>
        <begin position="28"/>
        <end position="260"/>
    </location>
</feature>
<comment type="pathway">
    <text evidence="3 12">Protein modification; protein glycosylation.</text>
</comment>
<dbReference type="AlphaFoldDB" id="A0A7M7HL63"/>
<evidence type="ECO:0000313" key="18">
    <source>
        <dbReference type="Proteomes" id="UP000007110"/>
    </source>
</evidence>
<keyword evidence="9 12" id="KW-1133">Transmembrane helix</keyword>
<dbReference type="Proteomes" id="UP000007110">
    <property type="component" value="Unassembled WGS sequence"/>
</dbReference>
<dbReference type="KEGG" id="spu:578649"/>
<evidence type="ECO:0000256" key="4">
    <source>
        <dbReference type="ARBA" id="ARBA00009038"/>
    </source>
</evidence>
<evidence type="ECO:0000256" key="8">
    <source>
        <dbReference type="ARBA" id="ARBA00022824"/>
    </source>
</evidence>
<dbReference type="EnsemblMetazoa" id="XM_011670761">
    <property type="protein sequence ID" value="XP_011669063"/>
    <property type="gene ID" value="LOC578649"/>
</dbReference>
<feature type="transmembrane region" description="Helical" evidence="12">
    <location>
        <begin position="576"/>
        <end position="594"/>
    </location>
</feature>
<keyword evidence="6 12" id="KW-0812">Transmembrane</keyword>
<reference evidence="17" key="2">
    <citation type="submission" date="2021-01" db="UniProtKB">
        <authorList>
            <consortium name="EnsemblMetazoa"/>
        </authorList>
    </citation>
    <scope>IDENTIFICATION</scope>
</reference>
<dbReference type="InterPro" id="IPR055374">
    <property type="entry name" value="Ribophorin_II_3rd"/>
</dbReference>
<keyword evidence="18" id="KW-1185">Reference proteome</keyword>
<evidence type="ECO:0000256" key="12">
    <source>
        <dbReference type="RuleBase" id="RU366029"/>
    </source>
</evidence>
<name>A0A7M7HL63_STRPU</name>
<feature type="signal peptide" evidence="12">
    <location>
        <begin position="1"/>
        <end position="17"/>
    </location>
</feature>
<proteinExistence type="inferred from homology"/>
<feature type="domain" description="Ribophorin II third" evidence="14">
    <location>
        <begin position="380"/>
        <end position="506"/>
    </location>
</feature>